<protein>
    <submittedName>
        <fullName evidence="6">Sodium-dependent dicarboxylate transporter SdcS</fullName>
    </submittedName>
</protein>
<keyword evidence="7" id="KW-1185">Reference proteome</keyword>
<evidence type="ECO:0000256" key="1">
    <source>
        <dbReference type="ARBA" id="ARBA00004141"/>
    </source>
</evidence>
<feature type="transmembrane region" description="Helical" evidence="5">
    <location>
        <begin position="149"/>
        <end position="171"/>
    </location>
</feature>
<dbReference type="GO" id="GO:0005886">
    <property type="term" value="C:plasma membrane"/>
    <property type="evidence" value="ECO:0007669"/>
    <property type="project" value="TreeGrafter"/>
</dbReference>
<comment type="subcellular location">
    <subcellularLocation>
        <location evidence="1">Membrane</location>
        <topology evidence="1">Multi-pass membrane protein</topology>
    </subcellularLocation>
</comment>
<dbReference type="Pfam" id="PF00939">
    <property type="entry name" value="Na_sulph_symp"/>
    <property type="match status" value="1"/>
</dbReference>
<dbReference type="PANTHER" id="PTHR10283:SF92">
    <property type="entry name" value="LOW-AFFINITY PHOSPHATE TRANSPORTER PHO91"/>
    <property type="match status" value="1"/>
</dbReference>
<dbReference type="Proteomes" id="UP000316426">
    <property type="component" value="Chromosome"/>
</dbReference>
<dbReference type="PANTHER" id="PTHR10283">
    <property type="entry name" value="SOLUTE CARRIER FAMILY 13 MEMBER"/>
    <property type="match status" value="1"/>
</dbReference>
<accession>A0A518KCR4</accession>
<dbReference type="GO" id="GO:0005315">
    <property type="term" value="F:phosphate transmembrane transporter activity"/>
    <property type="evidence" value="ECO:0007669"/>
    <property type="project" value="TreeGrafter"/>
</dbReference>
<proteinExistence type="predicted"/>
<dbReference type="InterPro" id="IPR001898">
    <property type="entry name" value="SLC13A/DASS"/>
</dbReference>
<feature type="transmembrane region" description="Helical" evidence="5">
    <location>
        <begin position="353"/>
        <end position="376"/>
    </location>
</feature>
<keyword evidence="4 5" id="KW-0472">Membrane</keyword>
<organism evidence="6 7">
    <name type="scientific">Botrimarina mediterranea</name>
    <dbReference type="NCBI Taxonomy" id="2528022"/>
    <lineage>
        <taxon>Bacteria</taxon>
        <taxon>Pseudomonadati</taxon>
        <taxon>Planctomycetota</taxon>
        <taxon>Planctomycetia</taxon>
        <taxon>Pirellulales</taxon>
        <taxon>Lacipirellulaceae</taxon>
        <taxon>Botrimarina</taxon>
    </lineage>
</organism>
<evidence type="ECO:0000256" key="5">
    <source>
        <dbReference type="SAM" id="Phobius"/>
    </source>
</evidence>
<feature type="transmembrane region" description="Helical" evidence="5">
    <location>
        <begin position="382"/>
        <end position="401"/>
    </location>
</feature>
<sequence>MRALHVAPLNAPIKTMADDSRSDAEQVLGLFKFSHVRAMLTVAACLVVATLAAFVPHYDGLTEAGHRALFVMVFAAGMWVTEAIPAFATSLVAIGLLIALLGRPDGVYATGPNDWEQFIAPWGSSLIWLFFGGFCLAASAEKTGLDRWLAARALGLFGQRPAMLLMGVMLVTATLSMFVSNTATATLVLAMLAPLFATRPERDRLVKALTLGVAYAANLGGMGTVIGTPPNAIAVGLLVGRSEVNFTQWMLLATPSAAVLLAIMWGFLVASQLGSGAFRRGEDLLFHAGSAADRAPKLQQIVVVGTFAVTVALWMTTPLHGLPTTLVSFVPITVLTATGILTAADIRTLPWDILLLITGGLSLGVAIENTGLAGWAVGRLPVGGWTAVTLVLVFSYLTIVMSNLMSNTATANLLLPISIAVLTAMEETGGDARMAVPIALAASAAMCLPISTPPNAIVYGMGRLRVTDLLVGGLLVGLIAPPVLVAWAWVALPWL</sequence>
<feature type="transmembrane region" description="Helical" evidence="5">
    <location>
        <begin position="469"/>
        <end position="490"/>
    </location>
</feature>
<dbReference type="EMBL" id="CP036349">
    <property type="protein sequence ID" value="QDV75577.1"/>
    <property type="molecule type" value="Genomic_DNA"/>
</dbReference>
<feature type="transmembrane region" description="Helical" evidence="5">
    <location>
        <begin position="177"/>
        <end position="197"/>
    </location>
</feature>
<feature type="transmembrane region" description="Helical" evidence="5">
    <location>
        <begin position="209"/>
        <end position="229"/>
    </location>
</feature>
<feature type="transmembrane region" description="Helical" evidence="5">
    <location>
        <begin position="249"/>
        <end position="270"/>
    </location>
</feature>
<evidence type="ECO:0000256" key="4">
    <source>
        <dbReference type="ARBA" id="ARBA00023136"/>
    </source>
</evidence>
<evidence type="ECO:0000313" key="7">
    <source>
        <dbReference type="Proteomes" id="UP000316426"/>
    </source>
</evidence>
<keyword evidence="2 5" id="KW-0812">Transmembrane</keyword>
<reference evidence="6 7" key="1">
    <citation type="submission" date="2019-02" db="EMBL/GenBank/DDBJ databases">
        <title>Deep-cultivation of Planctomycetes and their phenomic and genomic characterization uncovers novel biology.</title>
        <authorList>
            <person name="Wiegand S."/>
            <person name="Jogler M."/>
            <person name="Boedeker C."/>
            <person name="Pinto D."/>
            <person name="Vollmers J."/>
            <person name="Rivas-Marin E."/>
            <person name="Kohn T."/>
            <person name="Peeters S.H."/>
            <person name="Heuer A."/>
            <person name="Rast P."/>
            <person name="Oberbeckmann S."/>
            <person name="Bunk B."/>
            <person name="Jeske O."/>
            <person name="Meyerdierks A."/>
            <person name="Storesund J.E."/>
            <person name="Kallscheuer N."/>
            <person name="Luecker S."/>
            <person name="Lage O.M."/>
            <person name="Pohl T."/>
            <person name="Merkel B.J."/>
            <person name="Hornburger P."/>
            <person name="Mueller R.-W."/>
            <person name="Bruemmer F."/>
            <person name="Labrenz M."/>
            <person name="Spormann A.M."/>
            <person name="Op den Camp H."/>
            <person name="Overmann J."/>
            <person name="Amann R."/>
            <person name="Jetten M.S.M."/>
            <person name="Mascher T."/>
            <person name="Medema M.H."/>
            <person name="Devos D.P."/>
            <person name="Kaster A.-K."/>
            <person name="Ovreas L."/>
            <person name="Rohde M."/>
            <person name="Galperin M.Y."/>
            <person name="Jogler C."/>
        </authorList>
    </citation>
    <scope>NUCLEOTIDE SEQUENCE [LARGE SCALE GENOMIC DNA]</scope>
    <source>
        <strain evidence="6 7">Spa11</strain>
    </source>
</reference>
<feature type="transmembrane region" description="Helical" evidence="5">
    <location>
        <begin position="68"/>
        <end position="99"/>
    </location>
</feature>
<dbReference type="NCBIfam" id="TIGR00785">
    <property type="entry name" value="dass"/>
    <property type="match status" value="1"/>
</dbReference>
<gene>
    <name evidence="6" type="primary">sdcS_3</name>
    <name evidence="6" type="ORF">Spa11_37960</name>
</gene>
<feature type="transmembrane region" description="Helical" evidence="5">
    <location>
        <begin position="119"/>
        <end position="137"/>
    </location>
</feature>
<evidence type="ECO:0000256" key="3">
    <source>
        <dbReference type="ARBA" id="ARBA00022989"/>
    </source>
</evidence>
<evidence type="ECO:0000313" key="6">
    <source>
        <dbReference type="EMBL" id="QDV75577.1"/>
    </source>
</evidence>
<feature type="transmembrane region" description="Helical" evidence="5">
    <location>
        <begin position="301"/>
        <end position="320"/>
    </location>
</feature>
<keyword evidence="3 5" id="KW-1133">Transmembrane helix</keyword>
<dbReference type="KEGG" id="bmei:Spa11_37960"/>
<feature type="transmembrane region" description="Helical" evidence="5">
    <location>
        <begin position="38"/>
        <end position="56"/>
    </location>
</feature>
<evidence type="ECO:0000256" key="2">
    <source>
        <dbReference type="ARBA" id="ARBA00022692"/>
    </source>
</evidence>
<dbReference type="AlphaFoldDB" id="A0A518KCR4"/>
<name>A0A518KCR4_9BACT</name>
<feature type="transmembrane region" description="Helical" evidence="5">
    <location>
        <begin position="326"/>
        <end position="346"/>
    </location>
</feature>